<evidence type="ECO:0000313" key="2">
    <source>
        <dbReference type="Proteomes" id="UP000593564"/>
    </source>
</evidence>
<reference evidence="1 2" key="2">
    <citation type="submission" date="2020-07" db="EMBL/GenBank/DDBJ databases">
        <title>Genome assembly of wild tea tree DASZ reveals pedigree and selection history of tea varieties.</title>
        <authorList>
            <person name="Zhang W."/>
        </authorList>
    </citation>
    <scope>NUCLEOTIDE SEQUENCE [LARGE SCALE GENOMIC DNA]</scope>
    <source>
        <strain evidence="2">cv. G240</strain>
        <tissue evidence="1">Leaf</tissue>
    </source>
</reference>
<keyword evidence="2" id="KW-1185">Reference proteome</keyword>
<accession>A0A7J7GZ74</accession>
<gene>
    <name evidence="1" type="ORF">HYC85_015823</name>
</gene>
<evidence type="ECO:0000313" key="1">
    <source>
        <dbReference type="EMBL" id="KAF5945595.1"/>
    </source>
</evidence>
<dbReference type="PANTHER" id="PTHR35480">
    <property type="entry name" value="MATERNAL EFFECT EMBRYO ARREST 22"/>
    <property type="match status" value="1"/>
</dbReference>
<dbReference type="PANTHER" id="PTHR35480:SF1">
    <property type="entry name" value="MATERNAL EFFECT EMBRYO ARREST 22"/>
    <property type="match status" value="1"/>
</dbReference>
<organism evidence="1 2">
    <name type="scientific">Camellia sinensis</name>
    <name type="common">Tea plant</name>
    <name type="synonym">Thea sinensis</name>
    <dbReference type="NCBI Taxonomy" id="4442"/>
    <lineage>
        <taxon>Eukaryota</taxon>
        <taxon>Viridiplantae</taxon>
        <taxon>Streptophyta</taxon>
        <taxon>Embryophyta</taxon>
        <taxon>Tracheophyta</taxon>
        <taxon>Spermatophyta</taxon>
        <taxon>Magnoliopsida</taxon>
        <taxon>eudicotyledons</taxon>
        <taxon>Gunneridae</taxon>
        <taxon>Pentapetalae</taxon>
        <taxon>asterids</taxon>
        <taxon>Ericales</taxon>
        <taxon>Theaceae</taxon>
        <taxon>Camellia</taxon>
    </lineage>
</organism>
<comment type="caution">
    <text evidence="1">The sequence shown here is derived from an EMBL/GenBank/DDBJ whole genome shotgun (WGS) entry which is preliminary data.</text>
</comment>
<proteinExistence type="predicted"/>
<dbReference type="AlphaFoldDB" id="A0A7J7GZ74"/>
<sequence length="498" mass="55652">MNSETAIMKLQGKELKFKKKQVKHAKEVAKFEICRNNILQQELCCLRQDFVQFSHHLDVLNNCFSHRGEGSDDLEKTGNTFNTPSLNLRRELFSKKRRNNELVKPICTAMDASDFIKQTIECNAPSLPISGGNCTQCISGIDSKSEPLIRGSNRKMLQSSAINSSTASFSDRQLPRSQERGAFSVTASAKLAQEKSNSQPNVSSLSGEVTKKRYNENLAVVAENSVRSPISTDAVGRAGHSKKRKRILGAVKSIEHLYSEGKEWHLRIEEKLSTLHGMLNSQIDKYLQEERCGVPNLECDPYAEQVKAHKKRKASPVEEVDLQHLCDSNERKDRFGTRSIKEANICNQTFPPATDLRGTAHACKDGNGIGDSGRSSQEHLESIKEGLEGNFMKLLDLDNAVDEGCYRRAIEMPLSPTLPVIEFQSSVEINNTKHLVDECFYEGFLSEKVNPVSSCSFDVFNVEIDPSKLKLNTSEISHVPSISKNEGVHSSFKKCNRQ</sequence>
<dbReference type="Proteomes" id="UP000593564">
    <property type="component" value="Unassembled WGS sequence"/>
</dbReference>
<reference evidence="2" key="1">
    <citation type="journal article" date="2020" name="Nat. Commun.">
        <title>Genome assembly of wild tea tree DASZ reveals pedigree and selection history of tea varieties.</title>
        <authorList>
            <person name="Zhang W."/>
            <person name="Zhang Y."/>
            <person name="Qiu H."/>
            <person name="Guo Y."/>
            <person name="Wan H."/>
            <person name="Zhang X."/>
            <person name="Scossa F."/>
            <person name="Alseekh S."/>
            <person name="Zhang Q."/>
            <person name="Wang P."/>
            <person name="Xu L."/>
            <person name="Schmidt M.H."/>
            <person name="Jia X."/>
            <person name="Li D."/>
            <person name="Zhu A."/>
            <person name="Guo F."/>
            <person name="Chen W."/>
            <person name="Ni D."/>
            <person name="Usadel B."/>
            <person name="Fernie A.R."/>
            <person name="Wen W."/>
        </authorList>
    </citation>
    <scope>NUCLEOTIDE SEQUENCE [LARGE SCALE GENOMIC DNA]</scope>
    <source>
        <strain evidence="2">cv. G240</strain>
    </source>
</reference>
<dbReference type="EMBL" id="JACBKZ010000007">
    <property type="protein sequence ID" value="KAF5945595.1"/>
    <property type="molecule type" value="Genomic_DNA"/>
</dbReference>
<name>A0A7J7GZ74_CAMSI</name>
<protein>
    <submittedName>
        <fullName evidence="1">Uncharacterized protein</fullName>
    </submittedName>
</protein>